<organism evidence="2 3">
    <name type="scientific">Exilibacterium tricleocarpae</name>
    <dbReference type="NCBI Taxonomy" id="2591008"/>
    <lineage>
        <taxon>Bacteria</taxon>
        <taxon>Pseudomonadati</taxon>
        <taxon>Pseudomonadota</taxon>
        <taxon>Gammaproteobacteria</taxon>
        <taxon>Cellvibrionales</taxon>
        <taxon>Cellvibrionaceae</taxon>
        <taxon>Exilibacterium</taxon>
    </lineage>
</organism>
<feature type="compositionally biased region" description="Low complexity" evidence="1">
    <location>
        <begin position="318"/>
        <end position="330"/>
    </location>
</feature>
<feature type="region of interest" description="Disordered" evidence="1">
    <location>
        <begin position="318"/>
        <end position="338"/>
    </location>
</feature>
<name>A0A545T2B8_9GAMM</name>
<evidence type="ECO:0000313" key="2">
    <source>
        <dbReference type="EMBL" id="TQV71335.1"/>
    </source>
</evidence>
<dbReference type="EMBL" id="VHSG01000021">
    <property type="protein sequence ID" value="TQV71335.1"/>
    <property type="molecule type" value="Genomic_DNA"/>
</dbReference>
<accession>A0A545T2B8</accession>
<sequence length="338" mass="37132">MSLQAQGPMATFADRMYRLWCIWNNIGNYYNAIGAHNATAGYTGPVANAPAQPAQPAAAAPAPPPGLPPGLNVNPQLRRRFLNDAIRVTVQFMPVPPLVFQALPVSTLAYFNHQTWNCTLNSFYFNNGTLTYGAFLKLFSTIYHEIRHAEQFYRIAQGLAGGRLEFPDQPADKTLQAMGRGTVRNAIDNFDTIARGGQGTLTAGRVANLMNIPLNIAQAASNNAQASFDTYTRLARPGWFKRPSIRQEVEDWLQAQYSTTGTAAQPTTAMVQANARNNNNTARPNNIYAMYASHPMEYDAFSIEDSVKQMIENRVGVTQQQGGAQQRNGNLFAGLPNL</sequence>
<keyword evidence="3" id="KW-1185">Reference proteome</keyword>
<dbReference type="OrthoDB" id="5723378at2"/>
<dbReference type="Proteomes" id="UP000319732">
    <property type="component" value="Unassembled WGS sequence"/>
</dbReference>
<comment type="caution">
    <text evidence="2">The sequence shown here is derived from an EMBL/GenBank/DDBJ whole genome shotgun (WGS) entry which is preliminary data.</text>
</comment>
<dbReference type="AlphaFoldDB" id="A0A545T2B8"/>
<protein>
    <submittedName>
        <fullName evidence="2">Uncharacterized protein</fullName>
    </submittedName>
</protein>
<evidence type="ECO:0000313" key="3">
    <source>
        <dbReference type="Proteomes" id="UP000319732"/>
    </source>
</evidence>
<reference evidence="2 3" key="1">
    <citation type="submission" date="2019-06" db="EMBL/GenBank/DDBJ databases">
        <title>Whole genome sequence for Cellvibrionaceae sp. R142.</title>
        <authorList>
            <person name="Wang G."/>
        </authorList>
    </citation>
    <scope>NUCLEOTIDE SEQUENCE [LARGE SCALE GENOMIC DNA]</scope>
    <source>
        <strain evidence="2 3">R142</strain>
    </source>
</reference>
<evidence type="ECO:0000256" key="1">
    <source>
        <dbReference type="SAM" id="MobiDB-lite"/>
    </source>
</evidence>
<proteinExistence type="predicted"/>
<gene>
    <name evidence="2" type="ORF">FKG94_19670</name>
</gene>
<dbReference type="RefSeq" id="WP_142928653.1">
    <property type="nucleotide sequence ID" value="NZ_ML660100.1"/>
</dbReference>